<sequence length="177" mass="20594">MDWQDQLITIYLYVCKHYRKKLWIYCQRFSNYADLSCTDEEVITLYLFGIIDERTKINQIYTDANRHLRAWFPNWPSYTAYVQRLNPVADVFAPRLEIILAEQEVEDNGRVWLTDSFPVVLAKQGHRFQAKVAPKLANAGYGASKKLFLLWCSGARGCKASGWDFTTSGVGWSYRCK</sequence>
<dbReference type="HOGENOM" id="CLU_1618242_0_0_6"/>
<keyword evidence="2" id="KW-1185">Reference proteome</keyword>
<dbReference type="AlphaFoldDB" id="A0A090BUT6"/>
<proteinExistence type="predicted"/>
<reference evidence="1 2" key="1">
    <citation type="journal article" date="2014" name="ISME J.">
        <title>Ecophysiology of Thioploca ingrica as revealed by the complete genome sequence supplemented with proteomic evidence.</title>
        <authorList>
            <person name="Kojima H."/>
            <person name="Ogura Y."/>
            <person name="Yamamoto N."/>
            <person name="Togashi T."/>
            <person name="Mori H."/>
            <person name="Watanabe T."/>
            <person name="Nemoto F."/>
            <person name="Kurokawa K."/>
            <person name="Hayashi T."/>
            <person name="Fukui M."/>
        </authorList>
    </citation>
    <scope>NUCLEOTIDE SEQUENCE [LARGE SCALE GENOMIC DNA]</scope>
</reference>
<accession>A0A090BUT6</accession>
<dbReference type="Proteomes" id="UP000031623">
    <property type="component" value="Chromosome"/>
</dbReference>
<name>A0A090BUT6_9GAMM</name>
<gene>
    <name evidence="1" type="ORF">THII_1374</name>
</gene>
<dbReference type="STRING" id="40754.THII_1374"/>
<evidence type="ECO:0000313" key="2">
    <source>
        <dbReference type="Proteomes" id="UP000031623"/>
    </source>
</evidence>
<protein>
    <submittedName>
        <fullName evidence="1">Transposase ISSru4</fullName>
    </submittedName>
</protein>
<dbReference type="EMBL" id="AP014633">
    <property type="protein sequence ID" value="BAP55671.1"/>
    <property type="molecule type" value="Genomic_DNA"/>
</dbReference>
<organism evidence="1 2">
    <name type="scientific">Thioploca ingrica</name>
    <dbReference type="NCBI Taxonomy" id="40754"/>
    <lineage>
        <taxon>Bacteria</taxon>
        <taxon>Pseudomonadati</taxon>
        <taxon>Pseudomonadota</taxon>
        <taxon>Gammaproteobacteria</taxon>
        <taxon>Thiotrichales</taxon>
        <taxon>Thiotrichaceae</taxon>
        <taxon>Thioploca</taxon>
    </lineage>
</organism>
<evidence type="ECO:0000313" key="1">
    <source>
        <dbReference type="EMBL" id="BAP55671.1"/>
    </source>
</evidence>
<dbReference type="KEGG" id="tig:THII_1374"/>